<keyword evidence="12" id="KW-0624">Polysaccharide degradation</keyword>
<dbReference type="InterPro" id="IPR050288">
    <property type="entry name" value="Cellulose_deg_GH3"/>
</dbReference>
<evidence type="ECO:0000313" key="19">
    <source>
        <dbReference type="EMBL" id="PNP43595.1"/>
    </source>
</evidence>
<dbReference type="SMART" id="SM01217">
    <property type="entry name" value="Fn3_like"/>
    <property type="match status" value="1"/>
</dbReference>
<evidence type="ECO:0000256" key="2">
    <source>
        <dbReference type="ARBA" id="ARBA00004613"/>
    </source>
</evidence>
<dbReference type="GO" id="GO:0008422">
    <property type="term" value="F:beta-glucosidase activity"/>
    <property type="evidence" value="ECO:0007669"/>
    <property type="project" value="UniProtKB-EC"/>
</dbReference>
<comment type="pathway">
    <text evidence="3">Glycan metabolism; cellulose degradation.</text>
</comment>
<dbReference type="Gene3D" id="2.60.40.10">
    <property type="entry name" value="Immunoglobulins"/>
    <property type="match status" value="1"/>
</dbReference>
<keyword evidence="9" id="KW-0325">Glycoprotein</keyword>
<evidence type="ECO:0000256" key="15">
    <source>
        <dbReference type="ARBA" id="ARBA00041278"/>
    </source>
</evidence>
<dbReference type="InterPro" id="IPR001764">
    <property type="entry name" value="Glyco_hydro_3_N"/>
</dbReference>
<dbReference type="Pfam" id="PF14310">
    <property type="entry name" value="Fn3-like"/>
    <property type="match status" value="1"/>
</dbReference>
<evidence type="ECO:0000256" key="5">
    <source>
        <dbReference type="ARBA" id="ARBA00012744"/>
    </source>
</evidence>
<dbReference type="Proteomes" id="UP000236546">
    <property type="component" value="Unassembled WGS sequence"/>
</dbReference>
<comment type="catalytic activity">
    <reaction evidence="1">
        <text>Hydrolysis of terminal, non-reducing beta-D-glucosyl residues with release of beta-D-glucose.</text>
        <dbReference type="EC" id="3.2.1.21"/>
    </reaction>
</comment>
<reference evidence="19 20" key="1">
    <citation type="submission" date="2017-02" db="EMBL/GenBank/DDBJ databases">
        <title>Genomes of Trichoderma spp. with biocontrol activity.</title>
        <authorList>
            <person name="Gardiner D."/>
            <person name="Kazan K."/>
            <person name="Vos C."/>
            <person name="Harvey P."/>
        </authorList>
    </citation>
    <scope>NUCLEOTIDE SEQUENCE [LARGE SCALE GENOMIC DNA]</scope>
    <source>
        <strain evidence="19 20">A5MH</strain>
    </source>
</reference>
<dbReference type="GO" id="GO:0005576">
    <property type="term" value="C:extracellular region"/>
    <property type="evidence" value="ECO:0007669"/>
    <property type="project" value="UniProtKB-SubCell"/>
</dbReference>
<dbReference type="SMART" id="SM00758">
    <property type="entry name" value="PA14"/>
    <property type="match status" value="1"/>
</dbReference>
<dbReference type="GO" id="GO:0030245">
    <property type="term" value="P:cellulose catabolic process"/>
    <property type="evidence" value="ECO:0007669"/>
    <property type="project" value="UniProtKB-KW"/>
</dbReference>
<comment type="subcellular location">
    <subcellularLocation>
        <location evidence="2">Secreted</location>
    </subcellularLocation>
</comment>
<dbReference type="InterPro" id="IPR002772">
    <property type="entry name" value="Glyco_hydro_3_C"/>
</dbReference>
<organism evidence="19 20">
    <name type="scientific">Trichoderma gamsii</name>
    <dbReference type="NCBI Taxonomy" id="398673"/>
    <lineage>
        <taxon>Eukaryota</taxon>
        <taxon>Fungi</taxon>
        <taxon>Dikarya</taxon>
        <taxon>Ascomycota</taxon>
        <taxon>Pezizomycotina</taxon>
        <taxon>Sordariomycetes</taxon>
        <taxon>Hypocreomycetidae</taxon>
        <taxon>Hypocreales</taxon>
        <taxon>Hypocreaceae</taxon>
        <taxon>Trichoderma</taxon>
    </lineage>
</organism>
<dbReference type="PRINTS" id="PR00133">
    <property type="entry name" value="GLHYDRLASE3"/>
</dbReference>
<evidence type="ECO:0000313" key="20">
    <source>
        <dbReference type="Proteomes" id="UP000236546"/>
    </source>
</evidence>
<dbReference type="Pfam" id="PF01915">
    <property type="entry name" value="Glyco_hydro_3_C"/>
    <property type="match status" value="1"/>
</dbReference>
<dbReference type="InterPro" id="IPR011658">
    <property type="entry name" value="PA14_dom"/>
</dbReference>
<keyword evidence="7" id="KW-0378">Hydrolase</keyword>
<evidence type="ECO:0000256" key="3">
    <source>
        <dbReference type="ARBA" id="ARBA00004987"/>
    </source>
</evidence>
<dbReference type="SUPFAM" id="SSF51445">
    <property type="entry name" value="(Trans)glycosidases"/>
    <property type="match status" value="1"/>
</dbReference>
<keyword evidence="8" id="KW-0136">Cellulose degradation</keyword>
<protein>
    <recommendedName>
        <fullName evidence="14">Probable beta-glucosidase H</fullName>
        <ecNumber evidence="5">3.2.1.21</ecNumber>
    </recommendedName>
    <alternativeName>
        <fullName evidence="15">Beta-D-glucoside glucohydrolase H</fullName>
    </alternativeName>
    <alternativeName>
        <fullName evidence="16">Cellobiase H</fullName>
    </alternativeName>
    <alternativeName>
        <fullName evidence="17">Gentiobiase H</fullName>
    </alternativeName>
</protein>
<name>A0A2K0TDJ4_9HYPO</name>
<evidence type="ECO:0000256" key="11">
    <source>
        <dbReference type="ARBA" id="ARBA00023295"/>
    </source>
</evidence>
<dbReference type="FunFam" id="2.60.40.10:FF:000495">
    <property type="entry name" value="Periplasmic beta-glucosidase"/>
    <property type="match status" value="1"/>
</dbReference>
<evidence type="ECO:0000256" key="13">
    <source>
        <dbReference type="ARBA" id="ARBA00024983"/>
    </source>
</evidence>
<comment type="similarity">
    <text evidence="4">Belongs to the glycosyl hydrolase 3 family.</text>
</comment>
<dbReference type="Pfam" id="PF07691">
    <property type="entry name" value="PA14"/>
    <property type="match status" value="1"/>
</dbReference>
<dbReference type="InterPro" id="IPR037524">
    <property type="entry name" value="PA14/GLEYA"/>
</dbReference>
<dbReference type="AlphaFoldDB" id="A0A2K0TDJ4"/>
<dbReference type="SUPFAM" id="SSF52279">
    <property type="entry name" value="Beta-D-glucan exohydrolase, C-terminal domain"/>
    <property type="match status" value="1"/>
</dbReference>
<evidence type="ECO:0000256" key="12">
    <source>
        <dbReference type="ARBA" id="ARBA00023326"/>
    </source>
</evidence>
<evidence type="ECO:0000256" key="6">
    <source>
        <dbReference type="ARBA" id="ARBA00022525"/>
    </source>
</evidence>
<evidence type="ECO:0000256" key="8">
    <source>
        <dbReference type="ARBA" id="ARBA00023001"/>
    </source>
</evidence>
<evidence type="ECO:0000256" key="14">
    <source>
        <dbReference type="ARBA" id="ARBA00039581"/>
    </source>
</evidence>
<evidence type="ECO:0000259" key="18">
    <source>
        <dbReference type="PROSITE" id="PS51820"/>
    </source>
</evidence>
<dbReference type="InterPro" id="IPR036962">
    <property type="entry name" value="Glyco_hydro_3_N_sf"/>
</dbReference>
<evidence type="ECO:0000256" key="16">
    <source>
        <dbReference type="ARBA" id="ARBA00041602"/>
    </source>
</evidence>
<dbReference type="InterPro" id="IPR026891">
    <property type="entry name" value="Fn3-like"/>
</dbReference>
<dbReference type="Gene3D" id="3.20.20.300">
    <property type="entry name" value="Glycoside hydrolase, family 3, N-terminal domain"/>
    <property type="match status" value="1"/>
</dbReference>
<evidence type="ECO:0000256" key="4">
    <source>
        <dbReference type="ARBA" id="ARBA00005336"/>
    </source>
</evidence>
<dbReference type="PROSITE" id="PS51820">
    <property type="entry name" value="PA14"/>
    <property type="match status" value="1"/>
</dbReference>
<dbReference type="EMBL" id="MTYH01000037">
    <property type="protein sequence ID" value="PNP43595.1"/>
    <property type="molecule type" value="Genomic_DNA"/>
</dbReference>
<evidence type="ECO:0000256" key="17">
    <source>
        <dbReference type="ARBA" id="ARBA00041806"/>
    </source>
</evidence>
<feature type="domain" description="PA14" evidence="18">
    <location>
        <begin position="397"/>
        <end position="558"/>
    </location>
</feature>
<dbReference type="Pfam" id="PF00933">
    <property type="entry name" value="Glyco_hydro_3"/>
    <property type="match status" value="1"/>
</dbReference>
<proteinExistence type="inferred from homology"/>
<evidence type="ECO:0000256" key="1">
    <source>
        <dbReference type="ARBA" id="ARBA00000448"/>
    </source>
</evidence>
<comment type="caution">
    <text evidence="19">The sequence shown here is derived from an EMBL/GenBank/DDBJ whole genome shotgun (WGS) entry which is preliminary data.</text>
</comment>
<sequence>MGEWQPEAKMKFDVETVLSQLTQNEKIALLSGIDFWHTYPIPEHNVPSIRFTDGPNGIRGTKFFAGVPAACLPCGTALAATWDKPLLKRAGKLLGDECIAKGAHCWLGPTINTPRSPLGGRGFESFSEDPYLSGILAASMILGCESTGVTSCMKHFVGNDQEHERRAVDCLITPRALREVYLRPFQIVARDAKPGAIMTSYNKVNGGHVADSKEMLEGIIRSEWKWDPLIVSDWYGTFTTIDAIKAGLDLEMPGVSRYRGKYIESALQARLLKMSTIDERARRVLKFAQKAGELKVSEVERGRDFAEDRALNRQVCSSSIVLLKNDDSLLPLPKTASKVALIGSHVRSPAISGGGSASLLPYYSVSLYDAVAETLPNASIIHEVGAYAHQMLPVIEAMIHNAIIKFYNDPITLVDRELLGTESVSSTSFQLMDYNAIPTLNRGMFWGTLLGDFIPTATGTWDFGLSVFGTADLYLDDELLIDNTTHQTRGTAFFGKGTTEEIASKELVGGKTYKLRVEFGNANTTKVETTGMVNFGGGAVHLGACLRGDPQEMIARAVQAASEADYTIICTGLSGEWESEGFDRPHMDLPPGVDDMISQVLDAAPNAVVVNQSGTPVTMAWAHKARAIIQAWYGGNETGHGISDVIFGAVSPSGKLPLSWPVDVKHNPAYLNYASVGGRVLYGEDMFVGYKFYEKTGREVLFPFGHGLTYATFELSDSAVQTVPEVLRPGHSNVAVAKIKNTSKVAGAQVLQLYISAPDSPTHRPTKELHGFEKVFLEAGEEKEVRIAIDQYATSFWDEIESMWKSEKGTYDVLVGTSSQEILGRGKLTVPETRFWLGL</sequence>
<dbReference type="FunFam" id="3.20.20.300:FF:000006">
    <property type="entry name" value="Beta-glucosidase H"/>
    <property type="match status" value="1"/>
</dbReference>
<evidence type="ECO:0000256" key="7">
    <source>
        <dbReference type="ARBA" id="ARBA00022801"/>
    </source>
</evidence>
<evidence type="ECO:0000256" key="9">
    <source>
        <dbReference type="ARBA" id="ARBA00023180"/>
    </source>
</evidence>
<dbReference type="InterPro" id="IPR013783">
    <property type="entry name" value="Ig-like_fold"/>
</dbReference>
<dbReference type="Gene3D" id="3.40.50.1700">
    <property type="entry name" value="Glycoside hydrolase family 3 C-terminal domain"/>
    <property type="match status" value="1"/>
</dbReference>
<gene>
    <name evidence="19" type="ORF">TGAMA5MH_04567</name>
</gene>
<dbReference type="Gene3D" id="2.60.120.260">
    <property type="entry name" value="Galactose-binding domain-like"/>
    <property type="match status" value="1"/>
</dbReference>
<dbReference type="PANTHER" id="PTHR42715">
    <property type="entry name" value="BETA-GLUCOSIDASE"/>
    <property type="match status" value="1"/>
</dbReference>
<dbReference type="OrthoDB" id="47059at2759"/>
<keyword evidence="10" id="KW-0119">Carbohydrate metabolism</keyword>
<dbReference type="EC" id="3.2.1.21" evidence="5"/>
<dbReference type="InterPro" id="IPR017853">
    <property type="entry name" value="GH"/>
</dbReference>
<keyword evidence="6" id="KW-0964">Secreted</keyword>
<keyword evidence="11" id="KW-0326">Glycosidase</keyword>
<dbReference type="InterPro" id="IPR036881">
    <property type="entry name" value="Glyco_hydro_3_C_sf"/>
</dbReference>
<comment type="function">
    <text evidence="13">Beta-glucosidases are one of a number of cellulolytic enzymes involved in the degradation of cellulosic biomass. Catalyzes the last step releasing glucose from the inhibitory cellobiose.</text>
</comment>
<accession>A0A2K0TDJ4</accession>
<dbReference type="PANTHER" id="PTHR42715:SF17">
    <property type="entry name" value="BETA-GLUCOSIDASE H-RELATED"/>
    <property type="match status" value="1"/>
</dbReference>
<evidence type="ECO:0000256" key="10">
    <source>
        <dbReference type="ARBA" id="ARBA00023277"/>
    </source>
</evidence>